<gene>
    <name evidence="1" type="ORF">SP38_149</name>
</gene>
<dbReference type="KEGG" id="vg:26683859"/>
<dbReference type="OrthoDB" id="6017at10239"/>
<evidence type="ECO:0000313" key="2">
    <source>
        <dbReference type="Proteomes" id="UP000201337"/>
    </source>
</evidence>
<protein>
    <submittedName>
        <fullName evidence="1">Recombination-related endonuclease</fullName>
    </submittedName>
</protein>
<sequence>MEIDYQRNSATLVTSDDNGAGKSTMLVWLLFFVLYNDTYSKKEKKAGLVNSQNKRNAWVKLSSPLEEVNGKFVVVSNLIS</sequence>
<proteinExistence type="predicted"/>
<accession>A0A0N7CER7</accession>
<keyword evidence="2" id="KW-1185">Reference proteome</keyword>
<evidence type="ECO:0000313" key="1">
    <source>
        <dbReference type="EMBL" id="AKJ73751.1"/>
    </source>
</evidence>
<keyword evidence="1" id="KW-0540">Nuclease</keyword>
<dbReference type="Proteomes" id="UP000201337">
    <property type="component" value="Segment"/>
</dbReference>
<dbReference type="GeneID" id="26683859"/>
<dbReference type="EMBL" id="KR296692">
    <property type="protein sequence ID" value="AKJ73751.1"/>
    <property type="molecule type" value="Genomic_DNA"/>
</dbReference>
<keyword evidence="1" id="KW-0255">Endonuclease</keyword>
<dbReference type="RefSeq" id="YP_009220893.1">
    <property type="nucleotide sequence ID" value="NC_029042.1"/>
</dbReference>
<name>A0A0N7CER7_9CAUD</name>
<keyword evidence="1" id="KW-0378">Hydrolase</keyword>
<organism evidence="1 2">
    <name type="scientific">Salmonella phage 38</name>
    <dbReference type="NCBI Taxonomy" id="1654891"/>
    <lineage>
        <taxon>Viruses</taxon>
        <taxon>Duplodnaviria</taxon>
        <taxon>Heunggongvirae</taxon>
        <taxon>Uroviricota</taxon>
        <taxon>Caudoviricetes</taxon>
        <taxon>Pantevenvirales</taxon>
        <taxon>Ackermannviridae</taxon>
        <taxon>Cvivirinae</taxon>
        <taxon>Kuttervirus</taxon>
        <taxon>Kuttervirus kv38</taxon>
    </lineage>
</organism>
<reference evidence="1 2" key="1">
    <citation type="journal article" date="2016" name="Virus Genes">
        <title>Genomic characterization of Salmonella bacteriophages isolated from India.</title>
        <authorList>
            <person name="Karpe Y.A."/>
            <person name="Kanade G.D."/>
            <person name="Pingale K.D."/>
            <person name="Arankalle V.A."/>
            <person name="Banerjee K."/>
        </authorList>
    </citation>
    <scope>NUCLEOTIDE SEQUENCE [LARGE SCALE GENOMIC DNA]</scope>
</reference>
<dbReference type="GO" id="GO:0004519">
    <property type="term" value="F:endonuclease activity"/>
    <property type="evidence" value="ECO:0007669"/>
    <property type="project" value="UniProtKB-KW"/>
</dbReference>